<dbReference type="Pfam" id="PF13367">
    <property type="entry name" value="PrsW-protease"/>
    <property type="match status" value="1"/>
</dbReference>
<dbReference type="PANTHER" id="PTHR36844:SF1">
    <property type="entry name" value="PROTEASE PRSW"/>
    <property type="match status" value="1"/>
</dbReference>
<dbReference type="EMBL" id="MHQM01000003">
    <property type="protein sequence ID" value="OHA04277.1"/>
    <property type="molecule type" value="Genomic_DNA"/>
</dbReference>
<feature type="transmembrane region" description="Helical" evidence="10">
    <location>
        <begin position="158"/>
        <end position="176"/>
    </location>
</feature>
<dbReference type="PANTHER" id="PTHR36844">
    <property type="entry name" value="PROTEASE PRSW"/>
    <property type="match status" value="1"/>
</dbReference>
<feature type="transmembrane region" description="Helical" evidence="10">
    <location>
        <begin position="40"/>
        <end position="63"/>
    </location>
</feature>
<evidence type="ECO:0000256" key="2">
    <source>
        <dbReference type="ARBA" id="ARBA00009165"/>
    </source>
</evidence>
<protein>
    <recommendedName>
        <fullName evidence="3">Protease PrsW</fullName>
    </recommendedName>
</protein>
<name>A0A1G2KXX9_9BACT</name>
<feature type="transmembrane region" description="Helical" evidence="10">
    <location>
        <begin position="183"/>
        <end position="205"/>
    </location>
</feature>
<comment type="caution">
    <text evidence="11">The sequence shown here is derived from an EMBL/GenBank/DDBJ whole genome shotgun (WGS) entry which is preliminary data.</text>
</comment>
<evidence type="ECO:0000256" key="10">
    <source>
        <dbReference type="SAM" id="Phobius"/>
    </source>
</evidence>
<dbReference type="Proteomes" id="UP000178510">
    <property type="component" value="Unassembled WGS sequence"/>
</dbReference>
<keyword evidence="7" id="KW-0378">Hydrolase</keyword>
<dbReference type="PIRSF" id="PIRSF016933">
    <property type="entry name" value="PrsW"/>
    <property type="match status" value="1"/>
</dbReference>
<comment type="similarity">
    <text evidence="2">Belongs to the protease PrsW family.</text>
</comment>
<accession>A0A1G2KXX9</accession>
<evidence type="ECO:0000256" key="7">
    <source>
        <dbReference type="ARBA" id="ARBA00022801"/>
    </source>
</evidence>
<dbReference type="AlphaFoldDB" id="A0A1G2KXX9"/>
<feature type="transmembrane region" description="Helical" evidence="10">
    <location>
        <begin position="114"/>
        <end position="138"/>
    </location>
</feature>
<proteinExistence type="inferred from homology"/>
<keyword evidence="8 10" id="KW-1133">Transmembrane helix</keyword>
<feature type="transmembrane region" description="Helical" evidence="10">
    <location>
        <begin position="211"/>
        <end position="230"/>
    </location>
</feature>
<dbReference type="GO" id="GO:0005886">
    <property type="term" value="C:plasma membrane"/>
    <property type="evidence" value="ECO:0007669"/>
    <property type="project" value="UniProtKB-SubCell"/>
</dbReference>
<sequence length="238" mass="26241">MALAAIIGANTGYLLLAFLPPVLWLLFYLREDRHPEPKRLLLATFIGGMAAAVIAVVAEIAILGQSGLLIFDGRAIPMALMAFLVIALIEEYVKYLPVKFLIEKRGEFDEPVDAMIYMMTAALGFAALENALFLLPILHTSVPAGIAVTVNRFLGANLLHALSSGIVGFFLSRAWFHPHRRHFIALGIVAASVLHALFNTLILIREDVAQGTWYLILLLGVMSMMVLIDFERLKKKSK</sequence>
<dbReference type="InterPro" id="IPR023596">
    <property type="entry name" value="Peptidase_PrsW_arch/bac"/>
</dbReference>
<evidence type="ECO:0000256" key="8">
    <source>
        <dbReference type="ARBA" id="ARBA00022989"/>
    </source>
</evidence>
<evidence type="ECO:0000256" key="5">
    <source>
        <dbReference type="ARBA" id="ARBA00022670"/>
    </source>
</evidence>
<evidence type="ECO:0000256" key="6">
    <source>
        <dbReference type="ARBA" id="ARBA00022692"/>
    </source>
</evidence>
<evidence type="ECO:0000256" key="3">
    <source>
        <dbReference type="ARBA" id="ARBA00018997"/>
    </source>
</evidence>
<dbReference type="STRING" id="1802274.A3J58_03430"/>
<gene>
    <name evidence="11" type="ORF">A3J58_03430</name>
</gene>
<comment type="subcellular location">
    <subcellularLocation>
        <location evidence="1">Cell membrane</location>
        <topology evidence="1">Multi-pass membrane protein</topology>
    </subcellularLocation>
</comment>
<evidence type="ECO:0000313" key="12">
    <source>
        <dbReference type="Proteomes" id="UP000178510"/>
    </source>
</evidence>
<evidence type="ECO:0000313" key="11">
    <source>
        <dbReference type="EMBL" id="OHA04277.1"/>
    </source>
</evidence>
<feature type="transmembrane region" description="Helical" evidence="10">
    <location>
        <begin position="75"/>
        <end position="93"/>
    </location>
</feature>
<dbReference type="InterPro" id="IPR026898">
    <property type="entry name" value="PrsW"/>
</dbReference>
<keyword evidence="4" id="KW-1003">Cell membrane</keyword>
<dbReference type="GO" id="GO:0006508">
    <property type="term" value="P:proteolysis"/>
    <property type="evidence" value="ECO:0007669"/>
    <property type="project" value="UniProtKB-KW"/>
</dbReference>
<reference evidence="11 12" key="1">
    <citation type="journal article" date="2016" name="Nat. Commun.">
        <title>Thousands of microbial genomes shed light on interconnected biogeochemical processes in an aquifer system.</title>
        <authorList>
            <person name="Anantharaman K."/>
            <person name="Brown C.T."/>
            <person name="Hug L.A."/>
            <person name="Sharon I."/>
            <person name="Castelle C.J."/>
            <person name="Probst A.J."/>
            <person name="Thomas B.C."/>
            <person name="Singh A."/>
            <person name="Wilkins M.J."/>
            <person name="Karaoz U."/>
            <person name="Brodie E.L."/>
            <person name="Williams K.H."/>
            <person name="Hubbard S.S."/>
            <person name="Banfield J.F."/>
        </authorList>
    </citation>
    <scope>NUCLEOTIDE SEQUENCE [LARGE SCALE GENOMIC DNA]</scope>
</reference>
<keyword evidence="9 10" id="KW-0472">Membrane</keyword>
<evidence type="ECO:0000256" key="4">
    <source>
        <dbReference type="ARBA" id="ARBA00022475"/>
    </source>
</evidence>
<organism evidence="11 12">
    <name type="scientific">Candidatus Sungbacteria bacterium RIFCSPHIGHO2_02_FULL_52_23</name>
    <dbReference type="NCBI Taxonomy" id="1802274"/>
    <lineage>
        <taxon>Bacteria</taxon>
        <taxon>Candidatus Sungiibacteriota</taxon>
    </lineage>
</organism>
<evidence type="ECO:0000256" key="1">
    <source>
        <dbReference type="ARBA" id="ARBA00004651"/>
    </source>
</evidence>
<evidence type="ECO:0000256" key="9">
    <source>
        <dbReference type="ARBA" id="ARBA00023136"/>
    </source>
</evidence>
<feature type="transmembrane region" description="Helical" evidence="10">
    <location>
        <begin position="6"/>
        <end position="28"/>
    </location>
</feature>
<dbReference type="GO" id="GO:0008233">
    <property type="term" value="F:peptidase activity"/>
    <property type="evidence" value="ECO:0007669"/>
    <property type="project" value="UniProtKB-KW"/>
</dbReference>
<keyword evidence="5" id="KW-0645">Protease</keyword>
<keyword evidence="6 10" id="KW-0812">Transmembrane</keyword>